<protein>
    <submittedName>
        <fullName evidence="1">Uncharacterized protein</fullName>
    </submittedName>
</protein>
<reference evidence="2" key="1">
    <citation type="submission" date="2016-06" db="EMBL/GenBank/DDBJ databases">
        <authorList>
            <person name="Varghese N."/>
        </authorList>
    </citation>
    <scope>NUCLEOTIDE SEQUENCE [LARGE SCALE GENOMIC DNA]</scope>
    <source>
        <strain evidence="2">DSM 43171</strain>
    </source>
</reference>
<evidence type="ECO:0000313" key="1">
    <source>
        <dbReference type="EMBL" id="SCG70781.1"/>
    </source>
</evidence>
<evidence type="ECO:0000313" key="2">
    <source>
        <dbReference type="Proteomes" id="UP000199408"/>
    </source>
</evidence>
<name>A0A1C5JKE5_9ACTN</name>
<keyword evidence="2" id="KW-1185">Reference proteome</keyword>
<dbReference type="AlphaFoldDB" id="A0A1C5JKE5"/>
<accession>A0A1C5JKE5</accession>
<feature type="non-terminal residue" evidence="1">
    <location>
        <position position="75"/>
    </location>
</feature>
<dbReference type="EMBL" id="FMDN01000037">
    <property type="protein sequence ID" value="SCG70781.1"/>
    <property type="molecule type" value="Genomic_DNA"/>
</dbReference>
<gene>
    <name evidence="1" type="ORF">GA0070560_1371</name>
</gene>
<dbReference type="Proteomes" id="UP000199408">
    <property type="component" value="Unassembled WGS sequence"/>
</dbReference>
<proteinExistence type="predicted"/>
<sequence>MRRVKTASGATAVQIVHKRGRRVLSIEHIGSAHTDDELALLLQVAEERLHGGQLSLDLGGASAGAAGTSAVVEGT</sequence>
<organism evidence="1 2">
    <name type="scientific">Micromonospora halophytica</name>
    <dbReference type="NCBI Taxonomy" id="47864"/>
    <lineage>
        <taxon>Bacteria</taxon>
        <taxon>Bacillati</taxon>
        <taxon>Actinomycetota</taxon>
        <taxon>Actinomycetes</taxon>
        <taxon>Micromonosporales</taxon>
        <taxon>Micromonosporaceae</taxon>
        <taxon>Micromonospora</taxon>
    </lineage>
</organism>